<dbReference type="InterPro" id="IPR012337">
    <property type="entry name" value="RNaseH-like_sf"/>
</dbReference>
<dbReference type="AlphaFoldDB" id="A0A6C0H4F6"/>
<name>A0A6C0H4F6_9ZZZZ</name>
<reference evidence="1" key="1">
    <citation type="journal article" date="2020" name="Nature">
        <title>Giant virus diversity and host interactions through global metagenomics.</title>
        <authorList>
            <person name="Schulz F."/>
            <person name="Roux S."/>
            <person name="Paez-Espino D."/>
            <person name="Jungbluth S."/>
            <person name="Walsh D.A."/>
            <person name="Denef V.J."/>
            <person name="McMahon K.D."/>
            <person name="Konstantinidis K.T."/>
            <person name="Eloe-Fadrosh E.A."/>
            <person name="Kyrpides N.C."/>
            <person name="Woyke T."/>
        </authorList>
    </citation>
    <scope>NUCLEOTIDE SEQUENCE</scope>
    <source>
        <strain evidence="1">GVMAG-M-3300023179-62</strain>
    </source>
</reference>
<dbReference type="EMBL" id="MN739859">
    <property type="protein sequence ID" value="QHT74923.1"/>
    <property type="molecule type" value="Genomic_DNA"/>
</dbReference>
<protein>
    <recommendedName>
        <fullName evidence="2">Mitochondrial resolvase Ydc2 catalytic domain-containing protein</fullName>
    </recommendedName>
</protein>
<evidence type="ECO:0008006" key="2">
    <source>
        <dbReference type="Google" id="ProtNLM"/>
    </source>
</evidence>
<sequence>MEDSNIVWIASFDIGKKNFAFYIEEFDKSEITKLPRLPANKRYNVDGTATDEFDKIIKKVYLNGKSIIFQNSDLTEGCKKNSYLDPETYHNMTDLLDRYVDYWDQCDAFVIEKQMSFGKRHNTMALKLGQHCWSYFAFKYGRLKNIVEFPAYHKTQVLGAKKIISKGGTKYKAIDKPARKKWSVEKAISILNERKDDKTISTLTSARKRDDLADVLCQLQAFKILFYIDKNI</sequence>
<evidence type="ECO:0000313" key="1">
    <source>
        <dbReference type="EMBL" id="QHT74923.1"/>
    </source>
</evidence>
<proteinExistence type="predicted"/>
<dbReference type="SUPFAM" id="SSF53098">
    <property type="entry name" value="Ribonuclease H-like"/>
    <property type="match status" value="1"/>
</dbReference>
<organism evidence="1">
    <name type="scientific">viral metagenome</name>
    <dbReference type="NCBI Taxonomy" id="1070528"/>
    <lineage>
        <taxon>unclassified sequences</taxon>
        <taxon>metagenomes</taxon>
        <taxon>organismal metagenomes</taxon>
    </lineage>
</organism>
<accession>A0A6C0H4F6</accession>